<feature type="domain" description="Response regulatory" evidence="5">
    <location>
        <begin position="3"/>
        <end position="116"/>
    </location>
</feature>
<dbReference type="GO" id="GO:0003677">
    <property type="term" value="F:DNA binding"/>
    <property type="evidence" value="ECO:0007669"/>
    <property type="project" value="UniProtKB-KW"/>
</dbReference>
<dbReference type="InterPro" id="IPR058245">
    <property type="entry name" value="NreC/VraR/RcsB-like_REC"/>
</dbReference>
<accession>A0A563EXZ9</accession>
<comment type="caution">
    <text evidence="6">The sequence shown here is derived from an EMBL/GenBank/DDBJ whole genome shotgun (WGS) entry which is preliminary data.</text>
</comment>
<dbReference type="InterPro" id="IPR051015">
    <property type="entry name" value="EvgA-like"/>
</dbReference>
<keyword evidence="2" id="KW-0238">DNA-binding</keyword>
<dbReference type="Pfam" id="PF00072">
    <property type="entry name" value="Response_reg"/>
    <property type="match status" value="1"/>
</dbReference>
<dbReference type="CDD" id="cd06170">
    <property type="entry name" value="LuxR_C_like"/>
    <property type="match status" value="1"/>
</dbReference>
<evidence type="ECO:0000313" key="7">
    <source>
        <dbReference type="Proteomes" id="UP000316639"/>
    </source>
</evidence>
<dbReference type="Gene3D" id="3.40.50.2300">
    <property type="match status" value="1"/>
</dbReference>
<dbReference type="RefSeq" id="WP_146350622.1">
    <property type="nucleotide sequence ID" value="NZ_VOBR01000005.1"/>
</dbReference>
<evidence type="ECO:0000313" key="6">
    <source>
        <dbReference type="EMBL" id="TWP52566.1"/>
    </source>
</evidence>
<dbReference type="InterPro" id="IPR016032">
    <property type="entry name" value="Sig_transdc_resp-reg_C-effctor"/>
</dbReference>
<dbReference type="Proteomes" id="UP000316639">
    <property type="component" value="Unassembled WGS sequence"/>
</dbReference>
<dbReference type="GO" id="GO:0006355">
    <property type="term" value="P:regulation of DNA-templated transcription"/>
    <property type="evidence" value="ECO:0007669"/>
    <property type="project" value="InterPro"/>
</dbReference>
<keyword evidence="1 3" id="KW-0597">Phosphoprotein</keyword>
<dbReference type="PANTHER" id="PTHR45566:SF2">
    <property type="entry name" value="NARL SUBFAMILY"/>
    <property type="match status" value="1"/>
</dbReference>
<proteinExistence type="predicted"/>
<dbReference type="InterPro" id="IPR000792">
    <property type="entry name" value="Tscrpt_reg_LuxR_C"/>
</dbReference>
<feature type="domain" description="HTH luxR-type" evidence="4">
    <location>
        <begin position="139"/>
        <end position="204"/>
    </location>
</feature>
<dbReference type="PROSITE" id="PS50110">
    <property type="entry name" value="RESPONSE_REGULATORY"/>
    <property type="match status" value="1"/>
</dbReference>
<dbReference type="AlphaFoldDB" id="A0A563EXZ9"/>
<dbReference type="EMBL" id="VOBR01000005">
    <property type="protein sequence ID" value="TWP52566.1"/>
    <property type="molecule type" value="Genomic_DNA"/>
</dbReference>
<evidence type="ECO:0000259" key="5">
    <source>
        <dbReference type="PROSITE" id="PS50110"/>
    </source>
</evidence>
<protein>
    <submittedName>
        <fullName evidence="6">Response regulator transcription factor</fullName>
    </submittedName>
</protein>
<evidence type="ECO:0000256" key="2">
    <source>
        <dbReference type="ARBA" id="ARBA00023125"/>
    </source>
</evidence>
<dbReference type="GO" id="GO:0000160">
    <property type="term" value="P:phosphorelay signal transduction system"/>
    <property type="evidence" value="ECO:0007669"/>
    <property type="project" value="InterPro"/>
</dbReference>
<gene>
    <name evidence="6" type="ORF">FKR81_09605</name>
</gene>
<dbReference type="InterPro" id="IPR001789">
    <property type="entry name" value="Sig_transdc_resp-reg_receiver"/>
</dbReference>
<name>A0A563EXZ9_9PSEU</name>
<dbReference type="PANTHER" id="PTHR45566">
    <property type="entry name" value="HTH-TYPE TRANSCRIPTIONAL REGULATOR YHJB-RELATED"/>
    <property type="match status" value="1"/>
</dbReference>
<dbReference type="PRINTS" id="PR00038">
    <property type="entry name" value="HTHLUXR"/>
</dbReference>
<dbReference type="PROSITE" id="PS50043">
    <property type="entry name" value="HTH_LUXR_2"/>
    <property type="match status" value="1"/>
</dbReference>
<sequence>MINLVLADDHAVFVDALKTVLTQHGFEVAAVAGSVAALVQRVQAVRPDVCVVDRHFTDGDAVDHIAGVVAGGTKVVVLTADGDGDAVVRALDSGAAGYVHKSRGVAALAAAIRRVASGEVVVDLPAWRGPKRSAAAADAYRLAGYLTRRERECLEMLVEGLGTTAMARRLGVSATTVRTHVQSLLTKLGVHSRLEAASLAVRHGLLDPGQFDRSG</sequence>
<dbReference type="InterPro" id="IPR011006">
    <property type="entry name" value="CheY-like_superfamily"/>
</dbReference>
<reference evidence="6 7" key="1">
    <citation type="submission" date="2019-07" db="EMBL/GenBank/DDBJ databases">
        <title>Lentzea xizangensis sp. nov., isolated from Qinghai-Tibetan Plateau Soils.</title>
        <authorList>
            <person name="Huang J."/>
        </authorList>
    </citation>
    <scope>NUCLEOTIDE SEQUENCE [LARGE SCALE GENOMIC DNA]</scope>
    <source>
        <strain evidence="6 7">FXJ1.1311</strain>
    </source>
</reference>
<dbReference type="SMART" id="SM00448">
    <property type="entry name" value="REC"/>
    <property type="match status" value="1"/>
</dbReference>
<dbReference type="CDD" id="cd17535">
    <property type="entry name" value="REC_NarL-like"/>
    <property type="match status" value="1"/>
</dbReference>
<organism evidence="6 7">
    <name type="scientific">Lentzea tibetensis</name>
    <dbReference type="NCBI Taxonomy" id="2591470"/>
    <lineage>
        <taxon>Bacteria</taxon>
        <taxon>Bacillati</taxon>
        <taxon>Actinomycetota</taxon>
        <taxon>Actinomycetes</taxon>
        <taxon>Pseudonocardiales</taxon>
        <taxon>Pseudonocardiaceae</taxon>
        <taxon>Lentzea</taxon>
    </lineage>
</organism>
<dbReference type="SUPFAM" id="SSF46894">
    <property type="entry name" value="C-terminal effector domain of the bipartite response regulators"/>
    <property type="match status" value="1"/>
</dbReference>
<dbReference type="Pfam" id="PF00196">
    <property type="entry name" value="GerE"/>
    <property type="match status" value="1"/>
</dbReference>
<evidence type="ECO:0000256" key="1">
    <source>
        <dbReference type="ARBA" id="ARBA00022553"/>
    </source>
</evidence>
<keyword evidence="7" id="KW-1185">Reference proteome</keyword>
<evidence type="ECO:0000256" key="3">
    <source>
        <dbReference type="PROSITE-ProRule" id="PRU00169"/>
    </source>
</evidence>
<feature type="modified residue" description="4-aspartylphosphate" evidence="3">
    <location>
        <position position="53"/>
    </location>
</feature>
<dbReference type="SUPFAM" id="SSF52172">
    <property type="entry name" value="CheY-like"/>
    <property type="match status" value="1"/>
</dbReference>
<evidence type="ECO:0000259" key="4">
    <source>
        <dbReference type="PROSITE" id="PS50043"/>
    </source>
</evidence>
<dbReference type="SMART" id="SM00421">
    <property type="entry name" value="HTH_LUXR"/>
    <property type="match status" value="1"/>
</dbReference>
<dbReference type="OrthoDB" id="2878275at2"/>